<name>A0A7K0D7C5_9NOCA</name>
<sequence length="96" mass="10786">MCEQIYRERAHLVAHLAAIYPSVRVTDPEEPDAPTVVTVWLPTGPAGWHIRPGDLPLFDHVPPGENHYDGYSTEEKYRRLDAATAQLAQERNGPAR</sequence>
<dbReference type="OrthoDB" id="3078601at2"/>
<protein>
    <submittedName>
        <fullName evidence="1">Uncharacterized protein</fullName>
    </submittedName>
</protein>
<dbReference type="AlphaFoldDB" id="A0A7K0D7C5"/>
<dbReference type="EMBL" id="WEGK01000010">
    <property type="protein sequence ID" value="MQY21461.1"/>
    <property type="molecule type" value="Genomic_DNA"/>
</dbReference>
<accession>A0A7K0D7C5</accession>
<proteinExistence type="predicted"/>
<comment type="caution">
    <text evidence="1">The sequence shown here is derived from an EMBL/GenBank/DDBJ whole genome shotgun (WGS) entry which is preliminary data.</text>
</comment>
<gene>
    <name evidence="1" type="ORF">NRB20_45720</name>
</gene>
<dbReference type="RefSeq" id="WP_153412240.1">
    <property type="nucleotide sequence ID" value="NZ_WEGK01000010.1"/>
</dbReference>
<organism evidence="1 2">
    <name type="scientific">Nocardia macrotermitis</name>
    <dbReference type="NCBI Taxonomy" id="2585198"/>
    <lineage>
        <taxon>Bacteria</taxon>
        <taxon>Bacillati</taxon>
        <taxon>Actinomycetota</taxon>
        <taxon>Actinomycetes</taxon>
        <taxon>Mycobacteriales</taxon>
        <taxon>Nocardiaceae</taxon>
        <taxon>Nocardia</taxon>
    </lineage>
</organism>
<evidence type="ECO:0000313" key="2">
    <source>
        <dbReference type="Proteomes" id="UP000438448"/>
    </source>
</evidence>
<reference evidence="1 2" key="1">
    <citation type="submission" date="2019-10" db="EMBL/GenBank/DDBJ databases">
        <title>Nocardia macrotermitis sp. nov. and Nocardia aurantia sp. nov., isolated from the gut of fungus growing-termite Macrotermes natalensis.</title>
        <authorList>
            <person name="Benndorf R."/>
            <person name="Schwitalla J."/>
            <person name="Martin K."/>
            <person name="De Beer W."/>
            <person name="Kaster A.-K."/>
            <person name="Vollmers J."/>
            <person name="Poulsen M."/>
            <person name="Beemelmanns C."/>
        </authorList>
    </citation>
    <scope>NUCLEOTIDE SEQUENCE [LARGE SCALE GENOMIC DNA]</scope>
    <source>
        <strain evidence="1 2">RB20</strain>
    </source>
</reference>
<evidence type="ECO:0000313" key="1">
    <source>
        <dbReference type="EMBL" id="MQY21461.1"/>
    </source>
</evidence>
<dbReference type="Proteomes" id="UP000438448">
    <property type="component" value="Unassembled WGS sequence"/>
</dbReference>
<keyword evidence="2" id="KW-1185">Reference proteome</keyword>